<protein>
    <recommendedName>
        <fullName evidence="3">DUF2804 domain-containing protein</fullName>
    </recommendedName>
</protein>
<gene>
    <name evidence="1" type="ORF">HLB44_00210</name>
</gene>
<evidence type="ECO:0000313" key="1">
    <source>
        <dbReference type="EMBL" id="NRF65395.1"/>
    </source>
</evidence>
<comment type="caution">
    <text evidence="1">The sequence shown here is derived from an EMBL/GenBank/DDBJ whole genome shotgun (WGS) entry which is preliminary data.</text>
</comment>
<dbReference type="Proteomes" id="UP000737171">
    <property type="component" value="Unassembled WGS sequence"/>
</dbReference>
<organism evidence="1 2">
    <name type="scientific">Pseudaquabacterium terrae</name>
    <dbReference type="NCBI Taxonomy" id="2732868"/>
    <lineage>
        <taxon>Bacteria</taxon>
        <taxon>Pseudomonadati</taxon>
        <taxon>Pseudomonadota</taxon>
        <taxon>Betaproteobacteria</taxon>
        <taxon>Burkholderiales</taxon>
        <taxon>Sphaerotilaceae</taxon>
        <taxon>Pseudaquabacterium</taxon>
    </lineage>
</organism>
<reference evidence="1 2" key="1">
    <citation type="submission" date="2020-05" db="EMBL/GenBank/DDBJ databases">
        <title>Aquincola sp. isolate from soil.</title>
        <authorList>
            <person name="Han J."/>
            <person name="Kim D.-U."/>
        </authorList>
    </citation>
    <scope>NUCLEOTIDE SEQUENCE [LARGE SCALE GENOMIC DNA]</scope>
    <source>
        <strain evidence="1 2">S2</strain>
    </source>
</reference>
<proteinExistence type="predicted"/>
<keyword evidence="2" id="KW-1185">Reference proteome</keyword>
<name>A0ABX2EC70_9BURK</name>
<evidence type="ECO:0000313" key="2">
    <source>
        <dbReference type="Proteomes" id="UP000737171"/>
    </source>
</evidence>
<dbReference type="RefSeq" id="WP_173119410.1">
    <property type="nucleotide sequence ID" value="NZ_JABRWJ010000001.1"/>
</dbReference>
<sequence>MSTDHDSYDRQYVATHAEAHTPAVTLDDEMPRYGLLAHDKTDLWEETAFGLVAECGDHDLLMWSAGYLLKGNGRGVWIDKQAAEHDIMFIAVPKSQRGTMSDNHFVRSGWHRTERLAWDDVKFERGSDRVLWQFEQQQFISRPQTQPPSWHAGGSIAGLELDLAYSQMGKPLWNWGSFESAAQTQRGGYDVFARVNGSIKAGDRTFVIENGQGVREHILVGQAADPIRNLPAPRVMWWLYATKADKDGDIGINFFRPGIVDIGTVYVGNREIKFNPAAGKGSISYHNLAYWEDPRSGYHLPVRWRLSMSSDECLVDLDIRCHGRAYEYWNCDAGVRMYCYQICVCDGFVQFPDGRKVEFDEHLMLNSFNRTILVKKERMDGPVY</sequence>
<accession>A0ABX2EC70</accession>
<dbReference type="EMBL" id="JABRWJ010000001">
    <property type="protein sequence ID" value="NRF65395.1"/>
    <property type="molecule type" value="Genomic_DNA"/>
</dbReference>
<evidence type="ECO:0008006" key="3">
    <source>
        <dbReference type="Google" id="ProtNLM"/>
    </source>
</evidence>